<gene>
    <name evidence="3" type="ORF">Kalk_20975</name>
</gene>
<dbReference type="InterPro" id="IPR029052">
    <property type="entry name" value="Metallo-depent_PP-like"/>
</dbReference>
<dbReference type="PANTHER" id="PTHR43606">
    <property type="entry name" value="PHOSPHATASE, PUTATIVE (AFU_ORTHOLOGUE AFUA_6G08710)-RELATED"/>
    <property type="match status" value="1"/>
</dbReference>
<reference evidence="4" key="1">
    <citation type="submission" date="2017-08" db="EMBL/GenBank/DDBJ databases">
        <title>Direct submision.</title>
        <authorList>
            <person name="Kim S.-J."/>
            <person name="Rhee S.-K."/>
        </authorList>
    </citation>
    <scope>NUCLEOTIDE SEQUENCE [LARGE SCALE GENOMIC DNA]</scope>
    <source>
        <strain evidence="4">GI5</strain>
    </source>
</reference>
<dbReference type="KEGG" id="kak:Kalk_20975"/>
<dbReference type="CDD" id="cd07389">
    <property type="entry name" value="MPP_PhoD"/>
    <property type="match status" value="1"/>
</dbReference>
<dbReference type="RefSeq" id="WP_101896118.1">
    <property type="nucleotide sequence ID" value="NZ_CP022684.1"/>
</dbReference>
<name>A0A2K9LQX3_9GAMM</name>
<dbReference type="PANTHER" id="PTHR43606:SF2">
    <property type="entry name" value="ALKALINE PHOSPHATASE FAMILY PROTEIN (AFU_ORTHOLOGUE AFUA_5G03860)"/>
    <property type="match status" value="1"/>
</dbReference>
<evidence type="ECO:0000313" key="3">
    <source>
        <dbReference type="EMBL" id="AUM14749.1"/>
    </source>
</evidence>
<dbReference type="Proteomes" id="UP000235116">
    <property type="component" value="Chromosome"/>
</dbReference>
<evidence type="ECO:0000259" key="2">
    <source>
        <dbReference type="Pfam" id="PF16655"/>
    </source>
</evidence>
<sequence>MSTIDRRKFLSFLAAGVATPYIVTFTSGDARAGLIPTDAPLNYDSQRVFSLSVSSGDPTPTGVVLWTRIDPSAWRAGQALFIQVARDAEFQQLEFESLVESQHIKPERDYCVNIDVDGYLQPNIRYYYRFIYDNTVSRTGRCRTAPPFGAEVDHLKLALLTCQDYTNGYYGAMAQIAQDDSIDFVIHLGDFIYETAGDPRFQSLPFEDRLIVLPSDGLVALDLDDYRHLYKTYRSDPLLQQAMEQHTFIITRDDHETANDAYWDYERDTLGAPDHPFTVDAEYGNDPARLHQLMLDSQQAWLEYIPARVEVDWSSTDPHRFLKYYRRVQLGNLVDLFMLDGRTYRTGHPCGEADFFGRYVPYGCTNWKSDQQSLLGSDQRDWLLNGVIGSSARWKLLGNQTYMGSLGVRLANGKLPINVDAWDGFDYERNLINNEVALNQVENFVVVTGDLHTYIASHIKKDYDKRSIFDFKNFIGVEFMTPSVTSAGLFDMIGAATPEGEQQLLAQAVTNTAVRLTNPHIRYFNTTQNGYSTIEFKHKHCDWKAYIVDKNVNDGEQSVKLIRHYRKYTTFPWLVTQAALIY</sequence>
<proteinExistence type="predicted"/>
<dbReference type="SUPFAM" id="SSF56300">
    <property type="entry name" value="Metallo-dependent phosphatases"/>
    <property type="match status" value="1"/>
</dbReference>
<feature type="domain" description="Phospholipase D N-terminal" evidence="2">
    <location>
        <begin position="52"/>
        <end position="144"/>
    </location>
</feature>
<feature type="domain" description="PhoD-like phosphatase metallophosphatase" evidence="1">
    <location>
        <begin position="157"/>
        <end position="542"/>
    </location>
</feature>
<protein>
    <submittedName>
        <fullName evidence="3">Phosphodiesterase</fullName>
    </submittedName>
</protein>
<evidence type="ECO:0000259" key="1">
    <source>
        <dbReference type="Pfam" id="PF09423"/>
    </source>
</evidence>
<keyword evidence="4" id="KW-1185">Reference proteome</keyword>
<dbReference type="Pfam" id="PF16655">
    <property type="entry name" value="PhoD_N"/>
    <property type="match status" value="1"/>
</dbReference>
<organism evidence="3 4">
    <name type="scientific">Ketobacter alkanivorans</name>
    <dbReference type="NCBI Taxonomy" id="1917421"/>
    <lineage>
        <taxon>Bacteria</taxon>
        <taxon>Pseudomonadati</taxon>
        <taxon>Pseudomonadota</taxon>
        <taxon>Gammaproteobacteria</taxon>
        <taxon>Pseudomonadales</taxon>
        <taxon>Ketobacteraceae</taxon>
        <taxon>Ketobacter</taxon>
    </lineage>
</organism>
<dbReference type="Pfam" id="PF09423">
    <property type="entry name" value="PhoD"/>
    <property type="match status" value="1"/>
</dbReference>
<dbReference type="InterPro" id="IPR032093">
    <property type="entry name" value="PhoD_N"/>
</dbReference>
<dbReference type="InterPro" id="IPR052900">
    <property type="entry name" value="Phospholipid_Metab_Enz"/>
</dbReference>
<evidence type="ECO:0000313" key="4">
    <source>
        <dbReference type="Proteomes" id="UP000235116"/>
    </source>
</evidence>
<dbReference type="PROSITE" id="PS51318">
    <property type="entry name" value="TAT"/>
    <property type="match status" value="1"/>
</dbReference>
<dbReference type="OrthoDB" id="327733at2"/>
<dbReference type="AlphaFoldDB" id="A0A2K9LQX3"/>
<accession>A0A2K9LQX3</accession>
<dbReference type="InterPro" id="IPR018946">
    <property type="entry name" value="PhoD-like_MPP"/>
</dbReference>
<dbReference type="EMBL" id="CP022684">
    <property type="protein sequence ID" value="AUM14749.1"/>
    <property type="molecule type" value="Genomic_DNA"/>
</dbReference>
<dbReference type="InterPro" id="IPR038607">
    <property type="entry name" value="PhoD-like_sf"/>
</dbReference>
<dbReference type="Gene3D" id="2.60.40.380">
    <property type="entry name" value="Purple acid phosphatase-like, N-terminal"/>
    <property type="match status" value="1"/>
</dbReference>
<dbReference type="Gene3D" id="3.60.21.70">
    <property type="entry name" value="PhoD-like phosphatase"/>
    <property type="match status" value="1"/>
</dbReference>
<dbReference type="InterPro" id="IPR006311">
    <property type="entry name" value="TAT_signal"/>
</dbReference>